<evidence type="ECO:0000256" key="2">
    <source>
        <dbReference type="ARBA" id="ARBA00004401"/>
    </source>
</evidence>
<dbReference type="AlphaFoldDB" id="A0A8T7LW11"/>
<evidence type="ECO:0000256" key="4">
    <source>
        <dbReference type="ARBA" id="ARBA00013208"/>
    </source>
</evidence>
<dbReference type="GO" id="GO:0004252">
    <property type="term" value="F:serine-type endopeptidase activity"/>
    <property type="evidence" value="ECO:0007669"/>
    <property type="project" value="InterPro"/>
</dbReference>
<dbReference type="CDD" id="cd06530">
    <property type="entry name" value="S26_SPase_I"/>
    <property type="match status" value="1"/>
</dbReference>
<keyword evidence="11" id="KW-1185">Reference proteome</keyword>
<keyword evidence="6" id="KW-0812">Transmembrane</keyword>
<protein>
    <recommendedName>
        <fullName evidence="4 6">Signal peptidase I</fullName>
        <ecNumber evidence="4 6">3.4.21.89</ecNumber>
    </recommendedName>
</protein>
<dbReference type="EMBL" id="CP128399">
    <property type="protein sequence ID" value="WJW66255.1"/>
    <property type="molecule type" value="Genomic_DNA"/>
</dbReference>
<proteinExistence type="inferred from homology"/>
<dbReference type="Proteomes" id="UP000521676">
    <property type="component" value="Unassembled WGS sequence"/>
</dbReference>
<dbReference type="PANTHER" id="PTHR43390:SF1">
    <property type="entry name" value="CHLOROPLAST PROCESSING PEPTIDASE"/>
    <property type="match status" value="1"/>
</dbReference>
<feature type="domain" description="Peptidase S26" evidence="7">
    <location>
        <begin position="45"/>
        <end position="172"/>
    </location>
</feature>
<dbReference type="GO" id="GO:0009003">
    <property type="term" value="F:signal peptidase activity"/>
    <property type="evidence" value="ECO:0007669"/>
    <property type="project" value="UniProtKB-EC"/>
</dbReference>
<dbReference type="InterPro" id="IPR019533">
    <property type="entry name" value="Peptidase_S26"/>
</dbReference>
<dbReference type="GO" id="GO:0005886">
    <property type="term" value="C:plasma membrane"/>
    <property type="evidence" value="ECO:0007669"/>
    <property type="project" value="UniProtKB-SubCell"/>
</dbReference>
<dbReference type="RefSeq" id="WP_341468138.1">
    <property type="nucleotide sequence ID" value="NZ_CP128399.1"/>
</dbReference>
<sequence>MLQFVSPDDLKDKKPTPRFRLIILALVLVCLFGVGAFLLIPPVQAPTSKTHEVTLDGNAMSPTYLKGSRLIYEPRLQYMQGDVIVFHDPQQQQERVRRVVATAGQTLQINSGVLFVNGVQVVEPYLATKSNRDFPIITVPVGAVFVLGDNRDNSLDSRDFGAVPLSNILGAIKG</sequence>
<evidence type="ECO:0000259" key="7">
    <source>
        <dbReference type="Pfam" id="PF10502"/>
    </source>
</evidence>
<evidence type="ECO:0000256" key="6">
    <source>
        <dbReference type="RuleBase" id="RU362042"/>
    </source>
</evidence>
<organism evidence="8 10">
    <name type="scientific">Candidatus Chlorohelix allophototropha</name>
    <dbReference type="NCBI Taxonomy" id="3003348"/>
    <lineage>
        <taxon>Bacteria</taxon>
        <taxon>Bacillati</taxon>
        <taxon>Chloroflexota</taxon>
        <taxon>Chloroflexia</taxon>
        <taxon>Candidatus Chloroheliales</taxon>
        <taxon>Candidatus Chloroheliaceae</taxon>
        <taxon>Candidatus Chlorohelix</taxon>
    </lineage>
</organism>
<evidence type="ECO:0000256" key="3">
    <source>
        <dbReference type="ARBA" id="ARBA00009370"/>
    </source>
</evidence>
<dbReference type="Proteomes" id="UP001431572">
    <property type="component" value="Chromosome 1"/>
</dbReference>
<dbReference type="InterPro" id="IPR019758">
    <property type="entry name" value="Pept_S26A_signal_pept_1_CS"/>
</dbReference>
<comment type="similarity">
    <text evidence="3 6">Belongs to the peptidase S26 family.</text>
</comment>
<evidence type="ECO:0000256" key="5">
    <source>
        <dbReference type="ARBA" id="ARBA00022801"/>
    </source>
</evidence>
<gene>
    <name evidence="8" type="primary">lepB</name>
    <name evidence="8" type="ORF">HXX08_00640</name>
    <name evidence="9" type="ORF">OZ401_002047</name>
</gene>
<dbReference type="EMBL" id="JACATZ010000001">
    <property type="protein sequence ID" value="NWJ44362.1"/>
    <property type="molecule type" value="Genomic_DNA"/>
</dbReference>
<accession>A0A8T7LW11</accession>
<dbReference type="Gene3D" id="2.10.109.10">
    <property type="entry name" value="Umud Fragment, subunit A"/>
    <property type="match status" value="1"/>
</dbReference>
<comment type="catalytic activity">
    <reaction evidence="1 6">
        <text>Cleavage of hydrophobic, N-terminal signal or leader sequences from secreted and periplasmic proteins.</text>
        <dbReference type="EC" id="3.4.21.89"/>
    </reaction>
</comment>
<keyword evidence="6" id="KW-1133">Transmembrane helix</keyword>
<dbReference type="Pfam" id="PF10502">
    <property type="entry name" value="Peptidase_S26"/>
    <property type="match status" value="1"/>
</dbReference>
<dbReference type="SUPFAM" id="SSF51306">
    <property type="entry name" value="LexA/Signal peptidase"/>
    <property type="match status" value="1"/>
</dbReference>
<keyword evidence="5 6" id="KW-0378">Hydrolase</keyword>
<feature type="transmembrane region" description="Helical" evidence="6">
    <location>
        <begin position="21"/>
        <end position="40"/>
    </location>
</feature>
<dbReference type="PROSITE" id="PS00761">
    <property type="entry name" value="SPASE_I_3"/>
    <property type="match status" value="1"/>
</dbReference>
<name>A0A8T7LW11_9CHLR</name>
<evidence type="ECO:0000313" key="10">
    <source>
        <dbReference type="Proteomes" id="UP000521676"/>
    </source>
</evidence>
<comment type="subcellular location">
    <subcellularLocation>
        <location evidence="2">Cell membrane</location>
        <topology evidence="2">Single-pass type II membrane protein</topology>
    </subcellularLocation>
    <subcellularLocation>
        <location evidence="6">Membrane</location>
        <topology evidence="6">Single-pass type II membrane protein</topology>
    </subcellularLocation>
</comment>
<evidence type="ECO:0000313" key="9">
    <source>
        <dbReference type="EMBL" id="WJW66255.1"/>
    </source>
</evidence>
<evidence type="ECO:0000256" key="1">
    <source>
        <dbReference type="ARBA" id="ARBA00000677"/>
    </source>
</evidence>
<reference evidence="9" key="2">
    <citation type="journal article" date="2024" name="Nature">
        <title>Anoxygenic phototroph of the Chloroflexota uses a type I reaction centre.</title>
        <authorList>
            <person name="Tsuji J.M."/>
            <person name="Shaw N.A."/>
            <person name="Nagashima S."/>
            <person name="Venkiteswaran J.J."/>
            <person name="Schiff S.L."/>
            <person name="Watanabe T."/>
            <person name="Fukui M."/>
            <person name="Hanada S."/>
            <person name="Tank M."/>
            <person name="Neufeld J.D."/>
        </authorList>
    </citation>
    <scope>NUCLEOTIDE SEQUENCE</scope>
    <source>
        <strain evidence="9">L227-S17</strain>
    </source>
</reference>
<dbReference type="NCBIfam" id="TIGR02227">
    <property type="entry name" value="sigpep_I_bact"/>
    <property type="match status" value="1"/>
</dbReference>
<keyword evidence="6" id="KW-0472">Membrane</keyword>
<dbReference type="EC" id="3.4.21.89" evidence="4 6"/>
<keyword evidence="6" id="KW-0645">Protease</keyword>
<dbReference type="InterPro" id="IPR000223">
    <property type="entry name" value="Pept_S26A_signal_pept_1"/>
</dbReference>
<dbReference type="GO" id="GO:0006465">
    <property type="term" value="P:signal peptide processing"/>
    <property type="evidence" value="ECO:0007669"/>
    <property type="project" value="InterPro"/>
</dbReference>
<evidence type="ECO:0000313" key="11">
    <source>
        <dbReference type="Proteomes" id="UP001431572"/>
    </source>
</evidence>
<reference evidence="8 10" key="1">
    <citation type="submission" date="2020-06" db="EMBL/GenBank/DDBJ databases">
        <title>Anoxygenic phototrophic Chloroflexota member uses a Type I reaction center.</title>
        <authorList>
            <person name="Tsuji J.M."/>
            <person name="Shaw N.A."/>
            <person name="Nagashima S."/>
            <person name="Venkiteswaran J."/>
            <person name="Schiff S.L."/>
            <person name="Hanada S."/>
            <person name="Tank M."/>
            <person name="Neufeld J.D."/>
        </authorList>
    </citation>
    <scope>NUCLEOTIDE SEQUENCE [LARGE SCALE GENOMIC DNA]</scope>
    <source>
        <strain evidence="8">L227-S17</strain>
    </source>
</reference>
<evidence type="ECO:0000313" key="8">
    <source>
        <dbReference type="EMBL" id="NWJ44362.1"/>
    </source>
</evidence>
<dbReference type="PANTHER" id="PTHR43390">
    <property type="entry name" value="SIGNAL PEPTIDASE I"/>
    <property type="match status" value="1"/>
</dbReference>
<dbReference type="InterPro" id="IPR036286">
    <property type="entry name" value="LexA/Signal_pep-like_sf"/>
</dbReference>
<dbReference type="PRINTS" id="PR00727">
    <property type="entry name" value="LEADERPTASE"/>
</dbReference>